<dbReference type="EMBL" id="JAKUML010000009">
    <property type="protein sequence ID" value="MCJ8146629.1"/>
    <property type="molecule type" value="Genomic_DNA"/>
</dbReference>
<dbReference type="GO" id="GO:0003677">
    <property type="term" value="F:DNA binding"/>
    <property type="evidence" value="ECO:0007669"/>
    <property type="project" value="UniProtKB-KW"/>
</dbReference>
<gene>
    <name evidence="6" type="ORF">MKI79_06895</name>
</gene>
<evidence type="ECO:0000313" key="7">
    <source>
        <dbReference type="Proteomes" id="UP001139701"/>
    </source>
</evidence>
<keyword evidence="7" id="KW-1185">Reference proteome</keyword>
<organism evidence="6 7">
    <name type="scientific">Acinetobacter sedimenti</name>
    <dbReference type="NCBI Taxonomy" id="2919922"/>
    <lineage>
        <taxon>Bacteria</taxon>
        <taxon>Pseudomonadati</taxon>
        <taxon>Pseudomonadota</taxon>
        <taxon>Gammaproteobacteria</taxon>
        <taxon>Moraxellales</taxon>
        <taxon>Moraxellaceae</taxon>
        <taxon>Acinetobacter</taxon>
    </lineage>
</organism>
<dbReference type="PANTHER" id="PTHR30629:SF9">
    <property type="entry name" value="PROTEIN INTB-RELATED"/>
    <property type="match status" value="1"/>
</dbReference>
<feature type="domain" description="Tyr recombinase" evidence="5">
    <location>
        <begin position="211"/>
        <end position="405"/>
    </location>
</feature>
<dbReference type="Gene3D" id="1.10.150.130">
    <property type="match status" value="1"/>
</dbReference>
<dbReference type="AlphaFoldDB" id="A0A9X1WWU8"/>
<dbReference type="RefSeq" id="WP_241571351.1">
    <property type="nucleotide sequence ID" value="NZ_JAKUML010000009.1"/>
</dbReference>
<keyword evidence="4" id="KW-0233">DNA recombination</keyword>
<dbReference type="Pfam" id="PF22022">
    <property type="entry name" value="Phage_int_M"/>
    <property type="match status" value="1"/>
</dbReference>
<dbReference type="CDD" id="cd00801">
    <property type="entry name" value="INT_P4_C"/>
    <property type="match status" value="1"/>
</dbReference>
<evidence type="ECO:0000256" key="4">
    <source>
        <dbReference type="ARBA" id="ARBA00023172"/>
    </source>
</evidence>
<dbReference type="SUPFAM" id="SSF56349">
    <property type="entry name" value="DNA breaking-rejoining enzymes"/>
    <property type="match status" value="1"/>
</dbReference>
<dbReference type="InterPro" id="IPR050808">
    <property type="entry name" value="Phage_Integrase"/>
</dbReference>
<sequence length="444" mass="51443">MAKQTTPLSPTLLDSLKNKDKLVRMYDGNGLILEIRALPSKKKVWRFKYPHPITKKDILLTLGEYPALSLKNARAKRSEYLAMLADKLDPREQLQIEQDKLDNATSLEKVTRLWHTEQTAKGKWGGDTGHKTLRKFENHLFPLIGELPIEEIRTHDLTKALTIIDNKGVNRVARDLRANLVRIFTFAIQHDYIRHNPARELDGLITARKVKHHPALPHHRLNELLNRIEQHNRCLPLSKLCLSLTLHLFIRSSEVRFARWSEFDLDKKQLVIPASREYVDGVRYSDRGAKMSENHLVPLSPQAIEILKEIKIYSGHCANVFPSRDDPEKFISENTVTKLLRALGYDTQTEIDGHGIRTMACGALIQSTLFSEDAVERQMSHKERDKTRLAYTHMAEFLEERKDMMYWWSNYLEQNKKGYISPHDYGVQTKLALDQSEVIQFRKA</sequence>
<dbReference type="InterPro" id="IPR053876">
    <property type="entry name" value="Phage_int_M"/>
</dbReference>
<reference evidence="6" key="1">
    <citation type="submission" date="2022-02" db="EMBL/GenBank/DDBJ databases">
        <title>Acinetobacter A3.8 sp. nov., isolated from Sediment (Zhairuo Island).</title>
        <authorList>
            <person name="Zheng K."/>
        </authorList>
    </citation>
    <scope>NUCLEOTIDE SEQUENCE</scope>
    <source>
        <strain evidence="6">A3.8</strain>
    </source>
</reference>
<dbReference type="GO" id="GO:0015074">
    <property type="term" value="P:DNA integration"/>
    <property type="evidence" value="ECO:0007669"/>
    <property type="project" value="UniProtKB-KW"/>
</dbReference>
<dbReference type="Pfam" id="PF13356">
    <property type="entry name" value="Arm-DNA-bind_3"/>
    <property type="match status" value="1"/>
</dbReference>
<dbReference type="InterPro" id="IPR025166">
    <property type="entry name" value="Integrase_DNA_bind_dom"/>
</dbReference>
<keyword evidence="3" id="KW-0238">DNA-binding</keyword>
<proteinExistence type="inferred from homology"/>
<dbReference type="Gene3D" id="3.30.160.390">
    <property type="entry name" value="Integrase, DNA-binding domain"/>
    <property type="match status" value="1"/>
</dbReference>
<name>A0A9X1WWU8_9GAMM</name>
<dbReference type="InterPro" id="IPR011010">
    <property type="entry name" value="DNA_brk_join_enz"/>
</dbReference>
<dbReference type="GO" id="GO:0006310">
    <property type="term" value="P:DNA recombination"/>
    <property type="evidence" value="ECO:0007669"/>
    <property type="project" value="UniProtKB-KW"/>
</dbReference>
<comment type="similarity">
    <text evidence="1">Belongs to the 'phage' integrase family.</text>
</comment>
<accession>A0A9X1WWU8</accession>
<dbReference type="Proteomes" id="UP001139701">
    <property type="component" value="Unassembled WGS sequence"/>
</dbReference>
<dbReference type="PROSITE" id="PS51898">
    <property type="entry name" value="TYR_RECOMBINASE"/>
    <property type="match status" value="1"/>
</dbReference>
<protein>
    <submittedName>
        <fullName evidence="6">Tyrosine-type recombinase/integrase</fullName>
    </submittedName>
</protein>
<dbReference type="Gene3D" id="1.10.443.10">
    <property type="entry name" value="Intergrase catalytic core"/>
    <property type="match status" value="1"/>
</dbReference>
<dbReference type="InterPro" id="IPR002104">
    <property type="entry name" value="Integrase_catalytic"/>
</dbReference>
<evidence type="ECO:0000256" key="3">
    <source>
        <dbReference type="ARBA" id="ARBA00023125"/>
    </source>
</evidence>
<dbReference type="InterPro" id="IPR013762">
    <property type="entry name" value="Integrase-like_cat_sf"/>
</dbReference>
<evidence type="ECO:0000259" key="5">
    <source>
        <dbReference type="PROSITE" id="PS51898"/>
    </source>
</evidence>
<evidence type="ECO:0000256" key="2">
    <source>
        <dbReference type="ARBA" id="ARBA00022908"/>
    </source>
</evidence>
<dbReference type="Pfam" id="PF00589">
    <property type="entry name" value="Phage_integrase"/>
    <property type="match status" value="1"/>
</dbReference>
<comment type="caution">
    <text evidence="6">The sequence shown here is derived from an EMBL/GenBank/DDBJ whole genome shotgun (WGS) entry which is preliminary data.</text>
</comment>
<keyword evidence="2" id="KW-0229">DNA integration</keyword>
<dbReference type="InterPro" id="IPR038488">
    <property type="entry name" value="Integrase_DNA-bd_sf"/>
</dbReference>
<dbReference type="PANTHER" id="PTHR30629">
    <property type="entry name" value="PROPHAGE INTEGRASE"/>
    <property type="match status" value="1"/>
</dbReference>
<dbReference type="InterPro" id="IPR010998">
    <property type="entry name" value="Integrase_recombinase_N"/>
</dbReference>
<evidence type="ECO:0000256" key="1">
    <source>
        <dbReference type="ARBA" id="ARBA00008857"/>
    </source>
</evidence>
<evidence type="ECO:0000313" key="6">
    <source>
        <dbReference type="EMBL" id="MCJ8146629.1"/>
    </source>
</evidence>